<dbReference type="GO" id="GO:0009055">
    <property type="term" value="F:electron transfer activity"/>
    <property type="evidence" value="ECO:0007669"/>
    <property type="project" value="InterPro"/>
</dbReference>
<feature type="domain" description="Cytochrome b561 bacterial/Ni-hydrogenase" evidence="15">
    <location>
        <begin position="106"/>
        <end position="275"/>
    </location>
</feature>
<evidence type="ECO:0000256" key="9">
    <source>
        <dbReference type="ARBA" id="ARBA00022989"/>
    </source>
</evidence>
<dbReference type="GO" id="GO:0022904">
    <property type="term" value="P:respiratory electron transport chain"/>
    <property type="evidence" value="ECO:0007669"/>
    <property type="project" value="InterPro"/>
</dbReference>
<evidence type="ECO:0000256" key="3">
    <source>
        <dbReference type="ARBA" id="ARBA00022448"/>
    </source>
</evidence>
<evidence type="ECO:0000256" key="12">
    <source>
        <dbReference type="ARBA" id="ARBA00037975"/>
    </source>
</evidence>
<evidence type="ECO:0000313" key="16">
    <source>
        <dbReference type="EMBL" id="PKR88134.1"/>
    </source>
</evidence>
<dbReference type="Proteomes" id="UP000233491">
    <property type="component" value="Unassembled WGS sequence"/>
</dbReference>
<feature type="transmembrane region" description="Helical" evidence="14">
    <location>
        <begin position="112"/>
        <end position="133"/>
    </location>
</feature>
<keyword evidence="9 14" id="KW-1133">Transmembrane helix</keyword>
<evidence type="ECO:0000256" key="5">
    <source>
        <dbReference type="ARBA" id="ARBA00022617"/>
    </source>
</evidence>
<keyword evidence="6 14" id="KW-0812">Transmembrane</keyword>
<dbReference type="OrthoDB" id="1247465at2"/>
<evidence type="ECO:0000256" key="11">
    <source>
        <dbReference type="ARBA" id="ARBA00023136"/>
    </source>
</evidence>
<dbReference type="PANTHER" id="PTHR30529:SF1">
    <property type="entry name" value="CYTOCHROME B561 HOMOLOG 2"/>
    <property type="match status" value="1"/>
</dbReference>
<reference evidence="16 17" key="1">
    <citation type="submission" date="2017-12" db="EMBL/GenBank/DDBJ databases">
        <title>Anaerobic carbon monoxide metabolism by Pleomorphomonas carboxyditropha sp. nov., a new mesophilic hydrogenogenic carboxidotroph.</title>
        <authorList>
            <person name="Esquivel-Elizondo S."/>
            <person name="Krajmalnik-Brown R."/>
        </authorList>
    </citation>
    <scope>NUCLEOTIDE SEQUENCE [LARGE SCALE GENOMIC DNA]</scope>
    <source>
        <strain evidence="16 17">R5-392</strain>
    </source>
</reference>
<proteinExistence type="inferred from homology"/>
<keyword evidence="4" id="KW-1003">Cell membrane</keyword>
<feature type="region of interest" description="Disordered" evidence="13">
    <location>
        <begin position="1"/>
        <end position="25"/>
    </location>
</feature>
<evidence type="ECO:0000256" key="1">
    <source>
        <dbReference type="ARBA" id="ARBA00001970"/>
    </source>
</evidence>
<keyword evidence="11 14" id="KW-0472">Membrane</keyword>
<keyword evidence="5" id="KW-0349">Heme</keyword>
<protein>
    <recommendedName>
        <fullName evidence="15">Cytochrome b561 bacterial/Ni-hydrogenase domain-containing protein</fullName>
    </recommendedName>
</protein>
<accession>A0A2N3LUD9</accession>
<sequence length="284" mass="31340">MSSATGQIRWRPTIAPDPVSAPKFKGRSLARQPWGLARPNPPHRRSHAHAILRCNRHHPPAFCRIPTGNCRIPTHNHLINRHPPPDDRRPALTKDHSTLFDHPEGYGAITRAFHWLMAALFAWQFLSAILHAVDRDLPVARFFWSWHSSVGFLLLVTVVLRGLWALANLGNRPVYAVSLLGTAARLGHLILYLLMLAIPTLAVVRAYGSGRGLSVFGIEVFAGSGERIPALMAPANAAHGLLGWTLLVLVAGHIVMALAHAYLWREDTLTRMVRGRPAPVGRIG</sequence>
<keyword evidence="10" id="KW-0408">Iron</keyword>
<evidence type="ECO:0000256" key="10">
    <source>
        <dbReference type="ARBA" id="ARBA00023004"/>
    </source>
</evidence>
<feature type="transmembrane region" description="Helical" evidence="14">
    <location>
        <begin position="145"/>
        <end position="169"/>
    </location>
</feature>
<evidence type="ECO:0000256" key="7">
    <source>
        <dbReference type="ARBA" id="ARBA00022723"/>
    </source>
</evidence>
<gene>
    <name evidence="16" type="ORF">CXZ10_16935</name>
</gene>
<dbReference type="AlphaFoldDB" id="A0A2N3LUD9"/>
<evidence type="ECO:0000313" key="17">
    <source>
        <dbReference type="Proteomes" id="UP000233491"/>
    </source>
</evidence>
<keyword evidence="7" id="KW-0479">Metal-binding</keyword>
<comment type="cofactor">
    <cofactor evidence="1">
        <name>heme b</name>
        <dbReference type="ChEBI" id="CHEBI:60344"/>
    </cofactor>
</comment>
<keyword evidence="3" id="KW-0813">Transport</keyword>
<feature type="transmembrane region" description="Helical" evidence="14">
    <location>
        <begin position="189"/>
        <end position="207"/>
    </location>
</feature>
<feature type="transmembrane region" description="Helical" evidence="14">
    <location>
        <begin position="241"/>
        <end position="264"/>
    </location>
</feature>
<comment type="caution">
    <text evidence="16">The sequence shown here is derived from an EMBL/GenBank/DDBJ whole genome shotgun (WGS) entry which is preliminary data.</text>
</comment>
<evidence type="ECO:0000256" key="8">
    <source>
        <dbReference type="ARBA" id="ARBA00022982"/>
    </source>
</evidence>
<evidence type="ECO:0000256" key="14">
    <source>
        <dbReference type="SAM" id="Phobius"/>
    </source>
</evidence>
<evidence type="ECO:0000256" key="13">
    <source>
        <dbReference type="SAM" id="MobiDB-lite"/>
    </source>
</evidence>
<evidence type="ECO:0000256" key="2">
    <source>
        <dbReference type="ARBA" id="ARBA00004651"/>
    </source>
</evidence>
<dbReference type="GO" id="GO:0005886">
    <property type="term" value="C:plasma membrane"/>
    <property type="evidence" value="ECO:0007669"/>
    <property type="project" value="UniProtKB-SubCell"/>
</dbReference>
<dbReference type="InterPro" id="IPR016174">
    <property type="entry name" value="Di-haem_cyt_TM"/>
</dbReference>
<dbReference type="InterPro" id="IPR011577">
    <property type="entry name" value="Cyt_b561_bac/Ni-Hgenase"/>
</dbReference>
<keyword evidence="17" id="KW-1185">Reference proteome</keyword>
<comment type="similarity">
    <text evidence="12">Belongs to the cytochrome b561 family.</text>
</comment>
<comment type="subcellular location">
    <subcellularLocation>
        <location evidence="2">Cell membrane</location>
        <topology evidence="2">Multi-pass membrane protein</topology>
    </subcellularLocation>
</comment>
<dbReference type="Pfam" id="PF01292">
    <property type="entry name" value="Ni_hydr_CYTB"/>
    <property type="match status" value="1"/>
</dbReference>
<dbReference type="GO" id="GO:0046872">
    <property type="term" value="F:metal ion binding"/>
    <property type="evidence" value="ECO:0007669"/>
    <property type="project" value="UniProtKB-KW"/>
</dbReference>
<dbReference type="InterPro" id="IPR052168">
    <property type="entry name" value="Cytochrome_b561_oxidase"/>
</dbReference>
<dbReference type="GO" id="GO:0020037">
    <property type="term" value="F:heme binding"/>
    <property type="evidence" value="ECO:0007669"/>
    <property type="project" value="TreeGrafter"/>
</dbReference>
<keyword evidence="8" id="KW-0249">Electron transport</keyword>
<name>A0A2N3LUD9_9HYPH</name>
<evidence type="ECO:0000256" key="6">
    <source>
        <dbReference type="ARBA" id="ARBA00022692"/>
    </source>
</evidence>
<evidence type="ECO:0000259" key="15">
    <source>
        <dbReference type="Pfam" id="PF01292"/>
    </source>
</evidence>
<dbReference type="SUPFAM" id="SSF81342">
    <property type="entry name" value="Transmembrane di-heme cytochromes"/>
    <property type="match status" value="1"/>
</dbReference>
<organism evidence="16 17">
    <name type="scientific">Pleomorphomonas diazotrophica</name>
    <dbReference type="NCBI Taxonomy" id="1166257"/>
    <lineage>
        <taxon>Bacteria</taxon>
        <taxon>Pseudomonadati</taxon>
        <taxon>Pseudomonadota</taxon>
        <taxon>Alphaproteobacteria</taxon>
        <taxon>Hyphomicrobiales</taxon>
        <taxon>Pleomorphomonadaceae</taxon>
        <taxon>Pleomorphomonas</taxon>
    </lineage>
</organism>
<dbReference type="PANTHER" id="PTHR30529">
    <property type="entry name" value="CYTOCHROME B561"/>
    <property type="match status" value="1"/>
</dbReference>
<dbReference type="EMBL" id="PJNW01000014">
    <property type="protein sequence ID" value="PKR88134.1"/>
    <property type="molecule type" value="Genomic_DNA"/>
</dbReference>
<evidence type="ECO:0000256" key="4">
    <source>
        <dbReference type="ARBA" id="ARBA00022475"/>
    </source>
</evidence>